<name>A0AAN9JTP6_CLITE</name>
<accession>A0AAN9JTP6</accession>
<dbReference type="Pfam" id="PF01094">
    <property type="entry name" value="ANF_receptor"/>
    <property type="match status" value="1"/>
</dbReference>
<dbReference type="InterPro" id="IPR015683">
    <property type="entry name" value="Ionotropic_Glu_rcpt"/>
</dbReference>
<evidence type="ECO:0000256" key="12">
    <source>
        <dbReference type="ARBA" id="ARBA00023303"/>
    </source>
</evidence>
<evidence type="ECO:0000259" key="16">
    <source>
        <dbReference type="SMART" id="SM00079"/>
    </source>
</evidence>
<dbReference type="Pfam" id="PF10613">
    <property type="entry name" value="Lig_chan-Glu_bd"/>
    <property type="match status" value="1"/>
</dbReference>
<evidence type="ECO:0000256" key="6">
    <source>
        <dbReference type="ARBA" id="ARBA00022989"/>
    </source>
</evidence>
<dbReference type="SUPFAM" id="SSF53850">
    <property type="entry name" value="Periplasmic binding protein-like II"/>
    <property type="match status" value="1"/>
</dbReference>
<comment type="subcellular location">
    <subcellularLocation>
        <location evidence="1">Membrane</location>
        <topology evidence="1">Multi-pass membrane protein</topology>
    </subcellularLocation>
</comment>
<keyword evidence="9 13" id="KW-0675">Receptor</keyword>
<dbReference type="EMBL" id="JAYKXN010000003">
    <property type="protein sequence ID" value="KAK7304139.1"/>
    <property type="molecule type" value="Genomic_DNA"/>
</dbReference>
<keyword evidence="11 13" id="KW-1071">Ligand-gated ion channel</keyword>
<feature type="chain" id="PRO_5042971391" description="Glutamate receptor" evidence="15">
    <location>
        <begin position="30"/>
        <end position="874"/>
    </location>
</feature>
<dbReference type="InterPro" id="IPR044440">
    <property type="entry name" value="GABAb_receptor_plant_PBP1"/>
</dbReference>
<evidence type="ECO:0000256" key="2">
    <source>
        <dbReference type="ARBA" id="ARBA00008685"/>
    </source>
</evidence>
<dbReference type="Proteomes" id="UP001359559">
    <property type="component" value="Unassembled WGS sequence"/>
</dbReference>
<dbReference type="AlphaFoldDB" id="A0AAN9JTP6"/>
<keyword evidence="4 14" id="KW-0812">Transmembrane</keyword>
<dbReference type="Gene3D" id="3.40.50.2300">
    <property type="match status" value="2"/>
</dbReference>
<comment type="similarity">
    <text evidence="2 13">Belongs to the glutamate-gated ion channel (TC 1.A.10.1) family.</text>
</comment>
<feature type="domain" description="Ionotropic glutamate receptor C-terminal" evidence="16">
    <location>
        <begin position="412"/>
        <end position="751"/>
    </location>
</feature>
<keyword evidence="18" id="KW-1185">Reference proteome</keyword>
<dbReference type="PIRSF" id="PIRSF037090">
    <property type="entry name" value="Iontro_Glu-like_rcpt_pln"/>
    <property type="match status" value="1"/>
</dbReference>
<gene>
    <name evidence="17" type="ORF">RJT34_15213</name>
</gene>
<keyword evidence="12 13" id="KW-0407">Ion channel</keyword>
<feature type="transmembrane region" description="Helical" evidence="14">
    <location>
        <begin position="588"/>
        <end position="612"/>
    </location>
</feature>
<evidence type="ECO:0000256" key="1">
    <source>
        <dbReference type="ARBA" id="ARBA00004141"/>
    </source>
</evidence>
<evidence type="ECO:0000256" key="10">
    <source>
        <dbReference type="ARBA" id="ARBA00023180"/>
    </source>
</evidence>
<comment type="caution">
    <text evidence="17">The sequence shown here is derived from an EMBL/GenBank/DDBJ whole genome shotgun (WGS) entry which is preliminary data.</text>
</comment>
<dbReference type="InterPro" id="IPR001320">
    <property type="entry name" value="Iontro_rcpt_C"/>
</dbReference>
<dbReference type="InterPro" id="IPR019594">
    <property type="entry name" value="Glu/Gly-bd"/>
</dbReference>
<comment type="function">
    <text evidence="13">Glutamate-gated receptor that probably acts as non-selective cation channel.</text>
</comment>
<dbReference type="Pfam" id="PF00060">
    <property type="entry name" value="Lig_chan"/>
    <property type="match status" value="1"/>
</dbReference>
<evidence type="ECO:0000256" key="5">
    <source>
        <dbReference type="ARBA" id="ARBA00022729"/>
    </source>
</evidence>
<evidence type="ECO:0000256" key="13">
    <source>
        <dbReference type="PIRNR" id="PIRNR037090"/>
    </source>
</evidence>
<dbReference type="SUPFAM" id="SSF53822">
    <property type="entry name" value="Periplasmic binding protein-like I"/>
    <property type="match status" value="1"/>
</dbReference>
<feature type="transmembrane region" description="Helical" evidence="14">
    <location>
        <begin position="526"/>
        <end position="546"/>
    </location>
</feature>
<evidence type="ECO:0000256" key="15">
    <source>
        <dbReference type="SAM" id="SignalP"/>
    </source>
</evidence>
<dbReference type="Gene3D" id="3.40.190.10">
    <property type="entry name" value="Periplasmic binding protein-like II"/>
    <property type="match status" value="1"/>
</dbReference>
<evidence type="ECO:0000256" key="8">
    <source>
        <dbReference type="ARBA" id="ARBA00023136"/>
    </source>
</evidence>
<proteinExistence type="inferred from homology"/>
<keyword evidence="3 13" id="KW-0813">Transport</keyword>
<dbReference type="FunFam" id="3.40.50.2300:FF:000081">
    <property type="entry name" value="Glutamate receptor"/>
    <property type="match status" value="1"/>
</dbReference>
<evidence type="ECO:0000256" key="11">
    <source>
        <dbReference type="ARBA" id="ARBA00023286"/>
    </source>
</evidence>
<keyword evidence="5 15" id="KW-0732">Signal</keyword>
<dbReference type="SMART" id="SM00079">
    <property type="entry name" value="PBPe"/>
    <property type="match status" value="1"/>
</dbReference>
<dbReference type="GO" id="GO:0016020">
    <property type="term" value="C:membrane"/>
    <property type="evidence" value="ECO:0007669"/>
    <property type="project" value="UniProtKB-SubCell"/>
</dbReference>
<feature type="transmembrane region" description="Helical" evidence="14">
    <location>
        <begin position="675"/>
        <end position="694"/>
    </location>
</feature>
<feature type="transmembrane region" description="Helical" evidence="14">
    <location>
        <begin position="774"/>
        <end position="794"/>
    </location>
</feature>
<organism evidence="17 18">
    <name type="scientific">Clitoria ternatea</name>
    <name type="common">Butterfly pea</name>
    <dbReference type="NCBI Taxonomy" id="43366"/>
    <lineage>
        <taxon>Eukaryota</taxon>
        <taxon>Viridiplantae</taxon>
        <taxon>Streptophyta</taxon>
        <taxon>Embryophyta</taxon>
        <taxon>Tracheophyta</taxon>
        <taxon>Spermatophyta</taxon>
        <taxon>Magnoliopsida</taxon>
        <taxon>eudicotyledons</taxon>
        <taxon>Gunneridae</taxon>
        <taxon>Pentapetalae</taxon>
        <taxon>rosids</taxon>
        <taxon>fabids</taxon>
        <taxon>Fabales</taxon>
        <taxon>Fabaceae</taxon>
        <taxon>Papilionoideae</taxon>
        <taxon>50 kb inversion clade</taxon>
        <taxon>NPAAA clade</taxon>
        <taxon>indigoferoid/millettioid clade</taxon>
        <taxon>Phaseoleae</taxon>
        <taxon>Clitoria</taxon>
    </lineage>
</organism>
<reference evidence="17 18" key="1">
    <citation type="submission" date="2024-01" db="EMBL/GenBank/DDBJ databases">
        <title>The genomes of 5 underutilized Papilionoideae crops provide insights into root nodulation and disease resistance.</title>
        <authorList>
            <person name="Yuan L."/>
        </authorList>
    </citation>
    <scope>NUCLEOTIDE SEQUENCE [LARGE SCALE GENOMIC DNA]</scope>
    <source>
        <strain evidence="17">LY-2023</strain>
        <tissue evidence="17">Leaf</tissue>
    </source>
</reference>
<evidence type="ECO:0000313" key="18">
    <source>
        <dbReference type="Proteomes" id="UP001359559"/>
    </source>
</evidence>
<protein>
    <recommendedName>
        <fullName evidence="13">Glutamate receptor</fullName>
    </recommendedName>
</protein>
<dbReference type="PANTHER" id="PTHR18966">
    <property type="entry name" value="IONOTROPIC GLUTAMATE RECEPTOR"/>
    <property type="match status" value="1"/>
</dbReference>
<dbReference type="CDD" id="cd13686">
    <property type="entry name" value="GluR_Plant"/>
    <property type="match status" value="1"/>
</dbReference>
<dbReference type="GO" id="GO:0015276">
    <property type="term" value="F:ligand-gated monoatomic ion channel activity"/>
    <property type="evidence" value="ECO:0007669"/>
    <property type="project" value="InterPro"/>
</dbReference>
<dbReference type="InterPro" id="IPR028082">
    <property type="entry name" value="Peripla_BP_I"/>
</dbReference>
<dbReference type="InterPro" id="IPR017103">
    <property type="entry name" value="Iontropic_Glu_rcpt_pln"/>
</dbReference>
<evidence type="ECO:0000256" key="9">
    <source>
        <dbReference type="ARBA" id="ARBA00023170"/>
    </source>
</evidence>
<keyword evidence="10" id="KW-0325">Glycoprotein</keyword>
<keyword evidence="8 13" id="KW-0472">Membrane</keyword>
<keyword evidence="7 13" id="KW-0406">Ion transport</keyword>
<sequence length="874" mass="99432">MPNLQSSPHCYLLFLSLLFLCLWERTCMAKAKAKAKVAIPIGVVLDLNSSIGSIANSCIWMAYQDFYEHYPHYKTRLILRTQDSGENVVTAATAAQDLVNEKVHAIIGPQTSEQAWFVIELGNKAHVPIISFSATSPSLSPTRMPYFIRTARDDSSQVEAIAAIVHVYGWREIIPIYEDTEYGNGLNPYLNDAFVRIGTRVPYRSVISSGFGVSEISKELEKLKCMATKVFLVHMSAELGCKLFVAAKKAGMMSIGYAWIVTEGLSIELDPMVSKCLDSMQGVLGVRPSANDNFKRRWKVLSSEANRVENVTIFGLWAYDTVWALGKAIEWVWESQNQNVTLLKTIHATKFQGLAGNFNLVKGQLEPSILEVFNVVEQTERAIGNWMPNRGLSQLKQPKWPGNTTEPPAKLRIGIPVTNSANEFKEVLNFSFDVFYEALKVLPFPLHYEFLPFEKHGNTTWTYDELLMQITKRRYDAVVGDVTIIANRSNYVDFTMPFSESGVSMLVLAKHDESQKIWVFLKPFSWDLWLTTGAAFIFTGFIVWFIEHRSNSEFRGTPKNQISMVLWFSFSTLVFAHRERVVKNGSRFVLIIWFFVVLIITQSYTASLASILTVQKLQPVFMDVEEIRSNNYFVGYYQYSFVRGLLIEKLGFNESKLKGYDSPEAYQHALSLGSYNGGVAAIFDEIFFINLFLLKYGRRKYQMVGPTYKTDGLAFAFSRNSPLVRHFSRAIINVTENKSTFDGIKKKYFLSDVISDDTNTSNSFGSQKLTLKSFGGLFIITLFTSLLALSVHWFNLIHSKWRTRYYLKSLFEMTTQLAKHLNKEESSLHPPPNRDVYWLEPGISPRTGESLDTDGTNEQSIDPHNEDLRQHYAF</sequence>
<evidence type="ECO:0000256" key="14">
    <source>
        <dbReference type="SAM" id="Phobius"/>
    </source>
</evidence>
<dbReference type="FunFam" id="1.10.287.70:FF:000037">
    <property type="entry name" value="Glutamate receptor"/>
    <property type="match status" value="1"/>
</dbReference>
<dbReference type="CDD" id="cd19990">
    <property type="entry name" value="PBP1_GABAb_receptor_plant"/>
    <property type="match status" value="1"/>
</dbReference>
<evidence type="ECO:0000313" key="17">
    <source>
        <dbReference type="EMBL" id="KAK7304139.1"/>
    </source>
</evidence>
<dbReference type="InterPro" id="IPR001828">
    <property type="entry name" value="ANF_lig-bd_rcpt"/>
</dbReference>
<feature type="signal peptide" evidence="15">
    <location>
        <begin position="1"/>
        <end position="29"/>
    </location>
</feature>
<dbReference type="Gene3D" id="1.10.287.70">
    <property type="match status" value="1"/>
</dbReference>
<evidence type="ECO:0000256" key="4">
    <source>
        <dbReference type="ARBA" id="ARBA00022692"/>
    </source>
</evidence>
<evidence type="ECO:0000256" key="3">
    <source>
        <dbReference type="ARBA" id="ARBA00022448"/>
    </source>
</evidence>
<evidence type="ECO:0000256" key="7">
    <source>
        <dbReference type="ARBA" id="ARBA00023065"/>
    </source>
</evidence>
<keyword evidence="6 14" id="KW-1133">Transmembrane helix</keyword>